<dbReference type="EMBL" id="JH767143">
    <property type="protein sequence ID" value="EQC37731.1"/>
    <property type="molecule type" value="Genomic_DNA"/>
</dbReference>
<dbReference type="RefSeq" id="XP_008608664.1">
    <property type="nucleotide sequence ID" value="XM_008610442.1"/>
</dbReference>
<dbReference type="OrthoDB" id="71403at2759"/>
<feature type="transmembrane region" description="Helical" evidence="2">
    <location>
        <begin position="220"/>
        <end position="240"/>
    </location>
</feature>
<protein>
    <recommendedName>
        <fullName evidence="5">MATE family multidrug resistance protein</fullName>
    </recommendedName>
</protein>
<dbReference type="PANTHER" id="PTHR11206">
    <property type="entry name" value="MULTIDRUG RESISTANCE PROTEIN"/>
    <property type="match status" value="1"/>
</dbReference>
<accession>T0QSN8</accession>
<keyword evidence="2" id="KW-0812">Transmembrane</keyword>
<keyword evidence="4" id="KW-1185">Reference proteome</keyword>
<dbReference type="Pfam" id="PF01554">
    <property type="entry name" value="MatE"/>
    <property type="match status" value="2"/>
</dbReference>
<keyword evidence="2" id="KW-0472">Membrane</keyword>
<feature type="transmembrane region" description="Helical" evidence="2">
    <location>
        <begin position="261"/>
        <end position="281"/>
    </location>
</feature>
<sequence length="441" mass="48281">MARLALMVIDSAFLGHLGTSELAGSALATLWTEFPLFTVWGMASAQIALCGQAYGTKNYALMGIWLQMTLILISILAVPTTVYFLYVDGILRLTTDDAVIIELGARFAQLLSPSIWPLLAYVCLRQYLQAMGVVLPTTINGIVCIGIDPIALFLYAFVYKKYHRGAWGGWKLSELTWSRWKTFFRMALPLGLNDSCDLLGAAALSFVVAKMGANVIATNAVLSSVWTMVNAIFIGIGLAAEVGLAEHLGEGRPRAARARAYLGFAALACVVVIVACVLWFGRRSVVGIFTTDERIVALYTNVLSLYVAAASLRALEMGFITSFMGMGQMGFVMIVTIVGLWGVQLPLAYYFGNAKDLGLWGVWIGSSIAIGIKVLILMLRFRRIDWQKMAAEAMEISEVPGAKISSTDIDDDDRSNFIYVLESPEMNSRNDDKHCYHLSLI</sequence>
<dbReference type="VEuPathDB" id="FungiDB:SDRG_04758"/>
<feature type="transmembrane region" description="Helical" evidence="2">
    <location>
        <begin position="296"/>
        <end position="315"/>
    </location>
</feature>
<feature type="transmembrane region" description="Helical" evidence="2">
    <location>
        <begin position="107"/>
        <end position="128"/>
    </location>
</feature>
<dbReference type="GO" id="GO:0042910">
    <property type="term" value="F:xenobiotic transmembrane transporter activity"/>
    <property type="evidence" value="ECO:0007669"/>
    <property type="project" value="InterPro"/>
</dbReference>
<feature type="transmembrane region" description="Helical" evidence="2">
    <location>
        <begin position="357"/>
        <end position="379"/>
    </location>
</feature>
<feature type="transmembrane region" description="Helical" evidence="2">
    <location>
        <begin position="64"/>
        <end position="86"/>
    </location>
</feature>
<dbReference type="GO" id="GO:0015297">
    <property type="term" value="F:antiporter activity"/>
    <property type="evidence" value="ECO:0007669"/>
    <property type="project" value="InterPro"/>
</dbReference>
<gene>
    <name evidence="3" type="ORF">SDRG_04758</name>
</gene>
<dbReference type="OMA" id="NIAWELM"/>
<proteinExistence type="inferred from homology"/>
<reference evidence="3 4" key="1">
    <citation type="submission" date="2012-04" db="EMBL/GenBank/DDBJ databases">
        <title>The Genome Sequence of Saprolegnia declina VS20.</title>
        <authorList>
            <consortium name="The Broad Institute Genome Sequencing Platform"/>
            <person name="Russ C."/>
            <person name="Nusbaum C."/>
            <person name="Tyler B."/>
            <person name="van West P."/>
            <person name="Dieguez-Uribeondo J."/>
            <person name="de Bruijn I."/>
            <person name="Tripathy S."/>
            <person name="Jiang R."/>
            <person name="Young S.K."/>
            <person name="Zeng Q."/>
            <person name="Gargeya S."/>
            <person name="Fitzgerald M."/>
            <person name="Haas B."/>
            <person name="Abouelleil A."/>
            <person name="Alvarado L."/>
            <person name="Arachchi H.M."/>
            <person name="Berlin A."/>
            <person name="Chapman S.B."/>
            <person name="Goldberg J."/>
            <person name="Griggs A."/>
            <person name="Gujja S."/>
            <person name="Hansen M."/>
            <person name="Howarth C."/>
            <person name="Imamovic A."/>
            <person name="Larimer J."/>
            <person name="McCowen C."/>
            <person name="Montmayeur A."/>
            <person name="Murphy C."/>
            <person name="Neiman D."/>
            <person name="Pearson M."/>
            <person name="Priest M."/>
            <person name="Roberts A."/>
            <person name="Saif S."/>
            <person name="Shea T."/>
            <person name="Sisk P."/>
            <person name="Sykes S."/>
            <person name="Wortman J."/>
            <person name="Nusbaum C."/>
            <person name="Birren B."/>
        </authorList>
    </citation>
    <scope>NUCLEOTIDE SEQUENCE [LARGE SCALE GENOMIC DNA]</scope>
    <source>
        <strain evidence="3 4">VS20</strain>
    </source>
</reference>
<feature type="transmembrane region" description="Helical" evidence="2">
    <location>
        <begin position="187"/>
        <end position="208"/>
    </location>
</feature>
<evidence type="ECO:0008006" key="5">
    <source>
        <dbReference type="Google" id="ProtNLM"/>
    </source>
</evidence>
<feature type="transmembrane region" description="Helical" evidence="2">
    <location>
        <begin position="327"/>
        <end position="351"/>
    </location>
</feature>
<dbReference type="GO" id="GO:0016020">
    <property type="term" value="C:membrane"/>
    <property type="evidence" value="ECO:0007669"/>
    <property type="project" value="InterPro"/>
</dbReference>
<dbReference type="InParanoid" id="T0QSN8"/>
<name>T0QSN8_SAPDV</name>
<dbReference type="Proteomes" id="UP000030762">
    <property type="component" value="Unassembled WGS sequence"/>
</dbReference>
<feature type="transmembrane region" description="Helical" evidence="2">
    <location>
        <begin position="134"/>
        <end position="158"/>
    </location>
</feature>
<dbReference type="GeneID" id="19945485"/>
<evidence type="ECO:0000256" key="1">
    <source>
        <dbReference type="ARBA" id="ARBA00010199"/>
    </source>
</evidence>
<dbReference type="InterPro" id="IPR002528">
    <property type="entry name" value="MATE_fam"/>
</dbReference>
<comment type="similarity">
    <text evidence="1">Belongs to the multi antimicrobial extrusion (MATE) (TC 2.A.66.1) family.</text>
</comment>
<keyword evidence="2" id="KW-1133">Transmembrane helix</keyword>
<dbReference type="AlphaFoldDB" id="T0QSN8"/>
<evidence type="ECO:0000256" key="2">
    <source>
        <dbReference type="SAM" id="Phobius"/>
    </source>
</evidence>
<dbReference type="STRING" id="1156394.T0QSN8"/>
<evidence type="ECO:0000313" key="3">
    <source>
        <dbReference type="EMBL" id="EQC37731.1"/>
    </source>
</evidence>
<evidence type="ECO:0000313" key="4">
    <source>
        <dbReference type="Proteomes" id="UP000030762"/>
    </source>
</evidence>
<dbReference type="eggNOG" id="KOG1347">
    <property type="taxonomic scope" value="Eukaryota"/>
</dbReference>
<organism evidence="3 4">
    <name type="scientific">Saprolegnia diclina (strain VS20)</name>
    <dbReference type="NCBI Taxonomy" id="1156394"/>
    <lineage>
        <taxon>Eukaryota</taxon>
        <taxon>Sar</taxon>
        <taxon>Stramenopiles</taxon>
        <taxon>Oomycota</taxon>
        <taxon>Saprolegniomycetes</taxon>
        <taxon>Saprolegniales</taxon>
        <taxon>Saprolegniaceae</taxon>
        <taxon>Saprolegnia</taxon>
    </lineage>
</organism>